<gene>
    <name evidence="9" type="ORF">ATO7_16240</name>
</gene>
<name>A0A1Y1S9V2_9GAMM</name>
<keyword evidence="4 7" id="KW-0812">Transmembrane</keyword>
<keyword evidence="5 7" id="KW-1133">Transmembrane helix</keyword>
<dbReference type="OrthoDB" id="9805855at2"/>
<reference evidence="9 10" key="1">
    <citation type="submission" date="2013-04" db="EMBL/GenBank/DDBJ databases">
        <title>Oceanococcus atlanticus 22II-S10r2 Genome Sequencing.</title>
        <authorList>
            <person name="Lai Q."/>
            <person name="Li G."/>
            <person name="Shao Z."/>
        </authorList>
    </citation>
    <scope>NUCLEOTIDE SEQUENCE [LARGE SCALE GENOMIC DNA]</scope>
    <source>
        <strain evidence="9 10">22II-S10r2</strain>
    </source>
</reference>
<feature type="domain" description="ABC transmembrane type-1" evidence="8">
    <location>
        <begin position="95"/>
        <end position="305"/>
    </location>
</feature>
<evidence type="ECO:0000256" key="7">
    <source>
        <dbReference type="RuleBase" id="RU363032"/>
    </source>
</evidence>
<dbReference type="Proteomes" id="UP000192342">
    <property type="component" value="Unassembled WGS sequence"/>
</dbReference>
<evidence type="ECO:0000256" key="6">
    <source>
        <dbReference type="ARBA" id="ARBA00023136"/>
    </source>
</evidence>
<dbReference type="AlphaFoldDB" id="A0A1Y1S9V2"/>
<dbReference type="GO" id="GO:0005886">
    <property type="term" value="C:plasma membrane"/>
    <property type="evidence" value="ECO:0007669"/>
    <property type="project" value="UniProtKB-SubCell"/>
</dbReference>
<evidence type="ECO:0000256" key="1">
    <source>
        <dbReference type="ARBA" id="ARBA00004651"/>
    </source>
</evidence>
<dbReference type="InterPro" id="IPR045621">
    <property type="entry name" value="BPD_transp_1_N"/>
</dbReference>
<evidence type="ECO:0000256" key="3">
    <source>
        <dbReference type="ARBA" id="ARBA00022475"/>
    </source>
</evidence>
<evidence type="ECO:0000256" key="5">
    <source>
        <dbReference type="ARBA" id="ARBA00022989"/>
    </source>
</evidence>
<feature type="transmembrane region" description="Helical" evidence="7">
    <location>
        <begin position="97"/>
        <end position="123"/>
    </location>
</feature>
<feature type="transmembrane region" description="Helical" evidence="7">
    <location>
        <begin position="135"/>
        <end position="157"/>
    </location>
</feature>
<dbReference type="InterPro" id="IPR035906">
    <property type="entry name" value="MetI-like_sf"/>
</dbReference>
<dbReference type="Pfam" id="PF19300">
    <property type="entry name" value="BPD_transp_1_N"/>
    <property type="match status" value="1"/>
</dbReference>
<keyword evidence="10" id="KW-1185">Reference proteome</keyword>
<dbReference type="STRING" id="1317117.ATO7_16240"/>
<dbReference type="PROSITE" id="PS50928">
    <property type="entry name" value="ABC_TM1"/>
    <property type="match status" value="1"/>
</dbReference>
<dbReference type="SUPFAM" id="SSF161098">
    <property type="entry name" value="MetI-like"/>
    <property type="match status" value="1"/>
</dbReference>
<dbReference type="Pfam" id="PF00528">
    <property type="entry name" value="BPD_transp_1"/>
    <property type="match status" value="1"/>
</dbReference>
<proteinExistence type="inferred from homology"/>
<feature type="transmembrane region" description="Helical" evidence="7">
    <location>
        <begin position="282"/>
        <end position="305"/>
    </location>
</feature>
<dbReference type="CDD" id="cd06261">
    <property type="entry name" value="TM_PBP2"/>
    <property type="match status" value="1"/>
</dbReference>
<dbReference type="RefSeq" id="WP_083563497.1">
    <property type="nucleotide sequence ID" value="NZ_AQQV01000006.1"/>
</dbReference>
<evidence type="ECO:0000256" key="4">
    <source>
        <dbReference type="ARBA" id="ARBA00022692"/>
    </source>
</evidence>
<feature type="transmembrane region" description="Helical" evidence="7">
    <location>
        <begin position="177"/>
        <end position="195"/>
    </location>
</feature>
<dbReference type="InterPro" id="IPR000515">
    <property type="entry name" value="MetI-like"/>
</dbReference>
<sequence>MLQYTLKKLLAGLPLILGVTFISFVLMVYFGPDKTYELAGKNPTEEQIAQIRADLGYDQPFFKRYTTYVIELATLNFGHSDSTGERVTRLLGRTIPISLALTLPGFVLGNVIGILLALLAAYYRSTWIDKSIMTFAVVGMSVSFLIIIIGFQVMFSSAYGLNMFPVRGWSMDTLGEYLYYVTVPTLAIVFVSLGYNTRFYRAVIVEELGKDHIRTARAYGASARSILLKRVLKNSMIPIITRIMFSIPLVVISGSLLIESYFGIPGVGKVTYDAITTGDQPVLKAVVGATAVLFVVVLIVTDVLYRLFDPRVELK</sequence>
<dbReference type="EMBL" id="AQQV01000006">
    <property type="protein sequence ID" value="ORE85050.1"/>
    <property type="molecule type" value="Genomic_DNA"/>
</dbReference>
<comment type="subcellular location">
    <subcellularLocation>
        <location evidence="1 7">Cell membrane</location>
        <topology evidence="1 7">Multi-pass membrane protein</topology>
    </subcellularLocation>
</comment>
<dbReference type="GO" id="GO:0055085">
    <property type="term" value="P:transmembrane transport"/>
    <property type="evidence" value="ECO:0007669"/>
    <property type="project" value="InterPro"/>
</dbReference>
<protein>
    <submittedName>
        <fullName evidence="9">Oligopeptide ABC transporter permease</fullName>
    </submittedName>
</protein>
<dbReference type="Gene3D" id="1.10.3720.10">
    <property type="entry name" value="MetI-like"/>
    <property type="match status" value="1"/>
</dbReference>
<dbReference type="PANTHER" id="PTHR30465">
    <property type="entry name" value="INNER MEMBRANE ABC TRANSPORTER"/>
    <property type="match status" value="1"/>
</dbReference>
<accession>A0A1Y1S9V2</accession>
<feature type="transmembrane region" description="Helical" evidence="7">
    <location>
        <begin position="239"/>
        <end position="262"/>
    </location>
</feature>
<evidence type="ECO:0000313" key="9">
    <source>
        <dbReference type="EMBL" id="ORE85050.1"/>
    </source>
</evidence>
<comment type="similarity">
    <text evidence="7">Belongs to the binding-protein-dependent transport system permease family.</text>
</comment>
<evidence type="ECO:0000256" key="2">
    <source>
        <dbReference type="ARBA" id="ARBA00022448"/>
    </source>
</evidence>
<organism evidence="9 10">
    <name type="scientific">Oceanococcus atlanticus</name>
    <dbReference type="NCBI Taxonomy" id="1317117"/>
    <lineage>
        <taxon>Bacteria</taxon>
        <taxon>Pseudomonadati</taxon>
        <taxon>Pseudomonadota</taxon>
        <taxon>Gammaproteobacteria</taxon>
        <taxon>Chromatiales</taxon>
        <taxon>Oceanococcaceae</taxon>
        <taxon>Oceanococcus</taxon>
    </lineage>
</organism>
<feature type="transmembrane region" description="Helical" evidence="7">
    <location>
        <begin position="9"/>
        <end position="30"/>
    </location>
</feature>
<dbReference type="PANTHER" id="PTHR30465:SF0">
    <property type="entry name" value="OLIGOPEPTIDE TRANSPORT SYSTEM PERMEASE PROTEIN APPB"/>
    <property type="match status" value="1"/>
</dbReference>
<keyword evidence="2 7" id="KW-0813">Transport</keyword>
<comment type="caution">
    <text evidence="9">The sequence shown here is derived from an EMBL/GenBank/DDBJ whole genome shotgun (WGS) entry which is preliminary data.</text>
</comment>
<evidence type="ECO:0000259" key="8">
    <source>
        <dbReference type="PROSITE" id="PS50928"/>
    </source>
</evidence>
<keyword evidence="3" id="KW-1003">Cell membrane</keyword>
<evidence type="ECO:0000313" key="10">
    <source>
        <dbReference type="Proteomes" id="UP000192342"/>
    </source>
</evidence>
<keyword evidence="6 7" id="KW-0472">Membrane</keyword>